<protein>
    <recommendedName>
        <fullName evidence="5">Ig-like domain-containing protein</fullName>
    </recommendedName>
</protein>
<feature type="transmembrane region" description="Helical" evidence="2">
    <location>
        <begin position="69"/>
        <end position="90"/>
    </location>
</feature>
<keyword evidence="2" id="KW-0812">Transmembrane</keyword>
<gene>
    <name evidence="3" type="ORF">CCH79_00020685</name>
</gene>
<dbReference type="AlphaFoldDB" id="A0A315W147"/>
<evidence type="ECO:0000256" key="1">
    <source>
        <dbReference type="SAM" id="MobiDB-lite"/>
    </source>
</evidence>
<feature type="non-terminal residue" evidence="3">
    <location>
        <position position="1"/>
    </location>
</feature>
<comment type="caution">
    <text evidence="3">The sequence shown here is derived from an EMBL/GenBank/DDBJ whole genome shotgun (WGS) entry which is preliminary data.</text>
</comment>
<evidence type="ECO:0000313" key="3">
    <source>
        <dbReference type="EMBL" id="PWA29483.1"/>
    </source>
</evidence>
<proteinExistence type="predicted"/>
<evidence type="ECO:0000256" key="2">
    <source>
        <dbReference type="SAM" id="Phobius"/>
    </source>
</evidence>
<dbReference type="InterPro" id="IPR036179">
    <property type="entry name" value="Ig-like_dom_sf"/>
</dbReference>
<keyword evidence="2" id="KW-0472">Membrane</keyword>
<keyword evidence="2" id="KW-1133">Transmembrane helix</keyword>
<dbReference type="EMBL" id="NHOQ01000584">
    <property type="protein sequence ID" value="PWA29483.1"/>
    <property type="molecule type" value="Genomic_DNA"/>
</dbReference>
<feature type="region of interest" description="Disordered" evidence="1">
    <location>
        <begin position="100"/>
        <end position="119"/>
    </location>
</feature>
<dbReference type="InterPro" id="IPR013783">
    <property type="entry name" value="Ig-like_fold"/>
</dbReference>
<dbReference type="Gene3D" id="2.60.40.10">
    <property type="entry name" value="Immunoglobulins"/>
    <property type="match status" value="1"/>
</dbReference>
<accession>A0A315W147</accession>
<dbReference type="SUPFAM" id="SSF48726">
    <property type="entry name" value="Immunoglobulin"/>
    <property type="match status" value="1"/>
</dbReference>
<name>A0A315W147_GAMAF</name>
<sequence length="119" mass="13279">IRKPLSSNLTRFYRNGVLVGDSSAGTFTIRSVSKSDEGFYKCNASGVGESAESWVAVRGRRPQTPTAPLTLILLPVVAGVLLLIALMLLCRWRNHKGVRRRERNKRRSLREMSSSVTYS</sequence>
<keyword evidence="4" id="KW-1185">Reference proteome</keyword>
<reference evidence="3 4" key="1">
    <citation type="journal article" date="2018" name="G3 (Bethesda)">
        <title>A High-Quality Reference Genome for the Invasive Mosquitofish Gambusia affinis Using a Chicago Library.</title>
        <authorList>
            <person name="Hoffberg S.L."/>
            <person name="Troendle N.J."/>
            <person name="Glenn T.C."/>
            <person name="Mahmud O."/>
            <person name="Louha S."/>
            <person name="Chalopin D."/>
            <person name="Bennetzen J.L."/>
            <person name="Mauricio R."/>
        </authorList>
    </citation>
    <scope>NUCLEOTIDE SEQUENCE [LARGE SCALE GENOMIC DNA]</scope>
    <source>
        <strain evidence="3">NE01/NJP1002.9</strain>
        <tissue evidence="3">Muscle</tissue>
    </source>
</reference>
<organism evidence="3 4">
    <name type="scientific">Gambusia affinis</name>
    <name type="common">Western mosquitofish</name>
    <name type="synonym">Heterandria affinis</name>
    <dbReference type="NCBI Taxonomy" id="33528"/>
    <lineage>
        <taxon>Eukaryota</taxon>
        <taxon>Metazoa</taxon>
        <taxon>Chordata</taxon>
        <taxon>Craniata</taxon>
        <taxon>Vertebrata</taxon>
        <taxon>Euteleostomi</taxon>
        <taxon>Actinopterygii</taxon>
        <taxon>Neopterygii</taxon>
        <taxon>Teleostei</taxon>
        <taxon>Neoteleostei</taxon>
        <taxon>Acanthomorphata</taxon>
        <taxon>Ovalentaria</taxon>
        <taxon>Atherinomorphae</taxon>
        <taxon>Cyprinodontiformes</taxon>
        <taxon>Poeciliidae</taxon>
        <taxon>Poeciliinae</taxon>
        <taxon>Gambusia</taxon>
    </lineage>
</organism>
<evidence type="ECO:0000313" key="4">
    <source>
        <dbReference type="Proteomes" id="UP000250572"/>
    </source>
</evidence>
<evidence type="ECO:0008006" key="5">
    <source>
        <dbReference type="Google" id="ProtNLM"/>
    </source>
</evidence>
<dbReference type="Proteomes" id="UP000250572">
    <property type="component" value="Unassembled WGS sequence"/>
</dbReference>